<dbReference type="GO" id="GO:0016887">
    <property type="term" value="F:ATP hydrolysis activity"/>
    <property type="evidence" value="ECO:0007669"/>
    <property type="project" value="InterPro"/>
</dbReference>
<evidence type="ECO:0000313" key="4">
    <source>
        <dbReference type="Proteomes" id="UP000239874"/>
    </source>
</evidence>
<dbReference type="SUPFAM" id="SSF52540">
    <property type="entry name" value="P-loop containing nucleoside triphosphate hydrolases"/>
    <property type="match status" value="1"/>
</dbReference>
<protein>
    <submittedName>
        <fullName evidence="3">Cell division protein ZapE</fullName>
    </submittedName>
</protein>
<dbReference type="EMBL" id="PSZC01000027">
    <property type="protein sequence ID" value="PPJ34859.1"/>
    <property type="molecule type" value="Genomic_DNA"/>
</dbReference>
<comment type="caution">
    <text evidence="3">The sequence shown here is derived from an EMBL/GenBank/DDBJ whole genome shotgun (WGS) entry which is preliminary data.</text>
</comment>
<evidence type="ECO:0000256" key="1">
    <source>
        <dbReference type="ARBA" id="ARBA00022741"/>
    </source>
</evidence>
<dbReference type="RefSeq" id="WP_104378124.1">
    <property type="nucleotide sequence ID" value="NZ_PSZC01000027.1"/>
</dbReference>
<sequence>MQQRLVDRHPEVPADQLIAQMVPPPTFDEVSFASYIPDPKEPSQAAAVRAAEDFAARVGTIHAAAGKKSLFGKKKQVDGAGLYLDGGFGVGKTHLLASIFHASPGPKSFGTFGEVTNLVGALGFTNAVERLGGNSVLCIDEFELDDPGDTMLVSRLLTELTSRGVSVAATSNTLPDQLGEGRFAAQDFLREIRKLGSLFDTVRVDGPDYRHRDLPPAPEPTDPALLSEKAAATANSTLDDFDALLAHLSTLHPSKYGSLIAGVSAVYISAVHTITDQAVALRMVVLADRLYDAGTPVTVSGAPLDKIFSEEMLGGGYRKKYLRAISRLLALSRFEVPAG</sequence>
<dbReference type="Pfam" id="PF03969">
    <property type="entry name" value="AFG1_ATPase"/>
    <property type="match status" value="2"/>
</dbReference>
<organism evidence="3 4">
    <name type="scientific">Nocardia nova</name>
    <dbReference type="NCBI Taxonomy" id="37330"/>
    <lineage>
        <taxon>Bacteria</taxon>
        <taxon>Bacillati</taxon>
        <taxon>Actinomycetota</taxon>
        <taxon>Actinomycetes</taxon>
        <taxon>Mycobacteriales</taxon>
        <taxon>Nocardiaceae</taxon>
        <taxon>Nocardia</taxon>
    </lineage>
</organism>
<accession>A0A2S6AI01</accession>
<dbReference type="GO" id="GO:0005737">
    <property type="term" value="C:cytoplasm"/>
    <property type="evidence" value="ECO:0007669"/>
    <property type="project" value="TreeGrafter"/>
</dbReference>
<dbReference type="NCBIfam" id="NF040713">
    <property type="entry name" value="ZapE"/>
    <property type="match status" value="1"/>
</dbReference>
<dbReference type="Gene3D" id="3.40.50.300">
    <property type="entry name" value="P-loop containing nucleotide triphosphate hydrolases"/>
    <property type="match status" value="1"/>
</dbReference>
<dbReference type="PANTHER" id="PTHR12169:SF6">
    <property type="entry name" value="AFG1-LIKE ATPASE"/>
    <property type="match status" value="1"/>
</dbReference>
<dbReference type="AlphaFoldDB" id="A0A2S6AI01"/>
<keyword evidence="2" id="KW-0067">ATP-binding</keyword>
<dbReference type="Proteomes" id="UP000239874">
    <property type="component" value="Unassembled WGS sequence"/>
</dbReference>
<dbReference type="GO" id="GO:0051301">
    <property type="term" value="P:cell division"/>
    <property type="evidence" value="ECO:0007669"/>
    <property type="project" value="UniProtKB-KW"/>
</dbReference>
<proteinExistence type="predicted"/>
<keyword evidence="3" id="KW-0132">Cell division</keyword>
<name>A0A2S6AI01_9NOCA</name>
<keyword evidence="3" id="KW-0131">Cell cycle</keyword>
<evidence type="ECO:0000256" key="2">
    <source>
        <dbReference type="ARBA" id="ARBA00022840"/>
    </source>
</evidence>
<reference evidence="3 4" key="1">
    <citation type="submission" date="2018-02" db="EMBL/GenBank/DDBJ databases">
        <title>8 Nocardia nova and 1 Nocardia cyriacigeorgica strain used for evolution to TMP-SMX.</title>
        <authorList>
            <person name="Mehta H."/>
            <person name="Weng J."/>
            <person name="Shamoo Y."/>
        </authorList>
    </citation>
    <scope>NUCLEOTIDE SEQUENCE [LARGE SCALE GENOMIC DNA]</scope>
    <source>
        <strain evidence="3 4">MDA3139</strain>
    </source>
</reference>
<dbReference type="InterPro" id="IPR005654">
    <property type="entry name" value="ATPase_AFG1-like"/>
</dbReference>
<keyword evidence="1" id="KW-0547">Nucleotide-binding</keyword>
<gene>
    <name evidence="3" type="ORF">C5E45_28970</name>
</gene>
<dbReference type="GO" id="GO:0005524">
    <property type="term" value="F:ATP binding"/>
    <property type="evidence" value="ECO:0007669"/>
    <property type="project" value="UniProtKB-KW"/>
</dbReference>
<dbReference type="PANTHER" id="PTHR12169">
    <property type="entry name" value="ATPASE N2B"/>
    <property type="match status" value="1"/>
</dbReference>
<dbReference type="OrthoDB" id="9774491at2"/>
<dbReference type="InterPro" id="IPR027417">
    <property type="entry name" value="P-loop_NTPase"/>
</dbReference>
<evidence type="ECO:0000313" key="3">
    <source>
        <dbReference type="EMBL" id="PPJ34859.1"/>
    </source>
</evidence>